<sequence length="151" mass="16779">MASKEQNRSYPESYPKFYPNSYLKSYPKSDPKTYPKTYHVVIFLQRSSSQPQSLENRSKTWKSLPINPSGGCVIFASDGGRPRSGTVFVGGFVLGGLITGALGCIYAPQFSKAIAAADGKELMRKLPKFIYDEEKALESYPILFESYPTLS</sequence>
<dbReference type="GO" id="GO:0009706">
    <property type="term" value="C:chloroplast inner membrane"/>
    <property type="evidence" value="ECO:0007669"/>
    <property type="project" value="TreeGrafter"/>
</dbReference>
<dbReference type="Proteomes" id="UP001497480">
    <property type="component" value="Unassembled WGS sequence"/>
</dbReference>
<dbReference type="EMBL" id="CAXHTB010000018">
    <property type="protein sequence ID" value="CAL0324783.1"/>
    <property type="molecule type" value="Genomic_DNA"/>
</dbReference>
<dbReference type="AlphaFoldDB" id="A0AAV1XT39"/>
<dbReference type="PANTHER" id="PTHR34048">
    <property type="entry name" value="LOW-DENSITY RECEPTOR-LIKE PROTEIN"/>
    <property type="match status" value="1"/>
</dbReference>
<evidence type="ECO:0000313" key="3">
    <source>
        <dbReference type="Proteomes" id="UP001497480"/>
    </source>
</evidence>
<evidence type="ECO:0000256" key="1">
    <source>
        <dbReference type="SAM" id="Phobius"/>
    </source>
</evidence>
<feature type="transmembrane region" description="Helical" evidence="1">
    <location>
        <begin position="87"/>
        <end position="107"/>
    </location>
</feature>
<keyword evidence="1" id="KW-0472">Membrane</keyword>
<keyword evidence="3" id="KW-1185">Reference proteome</keyword>
<keyword evidence="1" id="KW-0812">Transmembrane</keyword>
<protein>
    <submittedName>
        <fullName evidence="2">Uncharacterized protein</fullName>
    </submittedName>
</protein>
<reference evidence="2 3" key="1">
    <citation type="submission" date="2024-03" db="EMBL/GenBank/DDBJ databases">
        <authorList>
            <person name="Martinez-Hernandez J."/>
        </authorList>
    </citation>
    <scope>NUCLEOTIDE SEQUENCE [LARGE SCALE GENOMIC DNA]</scope>
</reference>
<gene>
    <name evidence="2" type="ORF">LLUT_LOCUS25843</name>
</gene>
<organism evidence="2 3">
    <name type="scientific">Lupinus luteus</name>
    <name type="common">European yellow lupine</name>
    <dbReference type="NCBI Taxonomy" id="3873"/>
    <lineage>
        <taxon>Eukaryota</taxon>
        <taxon>Viridiplantae</taxon>
        <taxon>Streptophyta</taxon>
        <taxon>Embryophyta</taxon>
        <taxon>Tracheophyta</taxon>
        <taxon>Spermatophyta</taxon>
        <taxon>Magnoliopsida</taxon>
        <taxon>eudicotyledons</taxon>
        <taxon>Gunneridae</taxon>
        <taxon>Pentapetalae</taxon>
        <taxon>rosids</taxon>
        <taxon>fabids</taxon>
        <taxon>Fabales</taxon>
        <taxon>Fabaceae</taxon>
        <taxon>Papilionoideae</taxon>
        <taxon>50 kb inversion clade</taxon>
        <taxon>genistoids sensu lato</taxon>
        <taxon>core genistoids</taxon>
        <taxon>Genisteae</taxon>
        <taxon>Lupinus</taxon>
    </lineage>
</organism>
<dbReference type="GO" id="GO:0009535">
    <property type="term" value="C:chloroplast thylakoid membrane"/>
    <property type="evidence" value="ECO:0007669"/>
    <property type="project" value="TreeGrafter"/>
</dbReference>
<dbReference type="InterPro" id="IPR040377">
    <property type="entry name" value="Ssl2009-like"/>
</dbReference>
<evidence type="ECO:0000313" key="2">
    <source>
        <dbReference type="EMBL" id="CAL0324783.1"/>
    </source>
</evidence>
<dbReference type="PANTHER" id="PTHR34048:SF6">
    <property type="entry name" value="PROTEIN, PUTATIVE-RELATED"/>
    <property type="match status" value="1"/>
</dbReference>
<name>A0AAV1XT39_LUPLU</name>
<proteinExistence type="predicted"/>
<accession>A0AAV1XT39</accession>
<keyword evidence="1" id="KW-1133">Transmembrane helix</keyword>
<comment type="caution">
    <text evidence="2">The sequence shown here is derived from an EMBL/GenBank/DDBJ whole genome shotgun (WGS) entry which is preliminary data.</text>
</comment>